<dbReference type="PANTHER" id="PTHR43280">
    <property type="entry name" value="ARAC-FAMILY TRANSCRIPTIONAL REGULATOR"/>
    <property type="match status" value="1"/>
</dbReference>
<dbReference type="CDD" id="cd06986">
    <property type="entry name" value="cupin_MmsR-like_N"/>
    <property type="match status" value="1"/>
</dbReference>
<evidence type="ECO:0000313" key="6">
    <source>
        <dbReference type="Proteomes" id="UP000746690"/>
    </source>
</evidence>
<dbReference type="SMART" id="SM00342">
    <property type="entry name" value="HTH_ARAC"/>
    <property type="match status" value="1"/>
</dbReference>
<dbReference type="Pfam" id="PF12833">
    <property type="entry name" value="HTH_18"/>
    <property type="match status" value="1"/>
</dbReference>
<dbReference type="InterPro" id="IPR018060">
    <property type="entry name" value="HTH_AraC"/>
</dbReference>
<gene>
    <name evidence="5" type="ORF">HHX25_05015</name>
</gene>
<dbReference type="PANTHER" id="PTHR43280:SF30">
    <property type="entry name" value="MMSAB OPERON REGULATORY PROTEIN"/>
    <property type="match status" value="1"/>
</dbReference>
<evidence type="ECO:0000259" key="4">
    <source>
        <dbReference type="PROSITE" id="PS01124"/>
    </source>
</evidence>
<sequence length="292" mass="33910">MIKQEGFAGQRSVIIPKIILDEISILPACQQLHITDIGFYPKAEHHQRIRKKGSKQYILIYCILGSGWLSINGVRKSVNQNQYFVIPKNQPHSYGSSLKTPWSIYWVHFSGNLANEFTDNQNHIKSIPNTKEARITDRIKLFEEILQNLEMGFNKENLIYANICMLHFLASIKYIDQFRQVKNIKVTDKVESAVLYMRENLNKELSLKSISGKIGLSPSHFSLIFRERTGRSPMDYFIKLKIQAACQYLDHTNMKIKNIANKVGIEDPYYFSRIFKRTMGDSPLQYRKKLKG</sequence>
<dbReference type="EMBL" id="JABBHF010000002">
    <property type="protein sequence ID" value="NMH86854.1"/>
    <property type="molecule type" value="Genomic_DNA"/>
</dbReference>
<dbReference type="PROSITE" id="PS01124">
    <property type="entry name" value="HTH_ARAC_FAMILY_2"/>
    <property type="match status" value="1"/>
</dbReference>
<dbReference type="SUPFAM" id="SSF46689">
    <property type="entry name" value="Homeodomain-like"/>
    <property type="match status" value="2"/>
</dbReference>
<dbReference type="Pfam" id="PF02311">
    <property type="entry name" value="AraC_binding"/>
    <property type="match status" value="1"/>
</dbReference>
<protein>
    <submittedName>
        <fullName evidence="5">AraC family transcriptional regulator</fullName>
    </submittedName>
</protein>
<evidence type="ECO:0000256" key="1">
    <source>
        <dbReference type="ARBA" id="ARBA00023015"/>
    </source>
</evidence>
<name>A0ABX1RXC3_9FLAO</name>
<dbReference type="RefSeq" id="WP_169670788.1">
    <property type="nucleotide sequence ID" value="NZ_JABBHF010000002.1"/>
</dbReference>
<dbReference type="Gene3D" id="2.60.120.280">
    <property type="entry name" value="Regulatory protein AraC"/>
    <property type="match status" value="1"/>
</dbReference>
<keyword evidence="6" id="KW-1185">Reference proteome</keyword>
<reference evidence="5 6" key="1">
    <citation type="submission" date="2020-04" db="EMBL/GenBank/DDBJ databases">
        <title>A Flavivirga sp. nov.</title>
        <authorList>
            <person name="Sun X."/>
        </authorList>
    </citation>
    <scope>NUCLEOTIDE SEQUENCE [LARGE SCALE GENOMIC DNA]</scope>
    <source>
        <strain evidence="5 6">Y03</strain>
    </source>
</reference>
<proteinExistence type="predicted"/>
<dbReference type="InterPro" id="IPR037923">
    <property type="entry name" value="HTH-like"/>
</dbReference>
<dbReference type="Proteomes" id="UP000746690">
    <property type="component" value="Unassembled WGS sequence"/>
</dbReference>
<comment type="caution">
    <text evidence="5">The sequence shown here is derived from an EMBL/GenBank/DDBJ whole genome shotgun (WGS) entry which is preliminary data.</text>
</comment>
<keyword evidence="3" id="KW-0804">Transcription</keyword>
<accession>A0ABX1RXC3</accession>
<organism evidence="5 6">
    <name type="scientific">Flavivirga algicola</name>
    <dbReference type="NCBI Taxonomy" id="2729136"/>
    <lineage>
        <taxon>Bacteria</taxon>
        <taxon>Pseudomonadati</taxon>
        <taxon>Bacteroidota</taxon>
        <taxon>Flavobacteriia</taxon>
        <taxon>Flavobacteriales</taxon>
        <taxon>Flavobacteriaceae</taxon>
        <taxon>Flavivirga</taxon>
    </lineage>
</organism>
<keyword evidence="1" id="KW-0805">Transcription regulation</keyword>
<evidence type="ECO:0000313" key="5">
    <source>
        <dbReference type="EMBL" id="NMH86854.1"/>
    </source>
</evidence>
<dbReference type="SUPFAM" id="SSF51215">
    <property type="entry name" value="Regulatory protein AraC"/>
    <property type="match status" value="1"/>
</dbReference>
<dbReference type="PROSITE" id="PS00041">
    <property type="entry name" value="HTH_ARAC_FAMILY_1"/>
    <property type="match status" value="1"/>
</dbReference>
<keyword evidence="2" id="KW-0238">DNA-binding</keyword>
<dbReference type="InterPro" id="IPR009057">
    <property type="entry name" value="Homeodomain-like_sf"/>
</dbReference>
<evidence type="ECO:0000256" key="3">
    <source>
        <dbReference type="ARBA" id="ARBA00023163"/>
    </source>
</evidence>
<feature type="domain" description="HTH araC/xylS-type" evidence="4">
    <location>
        <begin position="191"/>
        <end position="289"/>
    </location>
</feature>
<dbReference type="Gene3D" id="1.10.10.60">
    <property type="entry name" value="Homeodomain-like"/>
    <property type="match status" value="2"/>
</dbReference>
<dbReference type="InterPro" id="IPR018062">
    <property type="entry name" value="HTH_AraC-typ_CS"/>
</dbReference>
<dbReference type="InterPro" id="IPR003313">
    <property type="entry name" value="AraC-bd"/>
</dbReference>
<evidence type="ECO:0000256" key="2">
    <source>
        <dbReference type="ARBA" id="ARBA00023125"/>
    </source>
</evidence>
<dbReference type="InterPro" id="IPR020449">
    <property type="entry name" value="Tscrpt_reg_AraC-type_HTH"/>
</dbReference>
<dbReference type="PRINTS" id="PR00032">
    <property type="entry name" value="HTHARAC"/>
</dbReference>